<accession>A0ACC1LP08</accession>
<dbReference type="Proteomes" id="UP001140096">
    <property type="component" value="Unassembled WGS sequence"/>
</dbReference>
<name>A0ACC1LP08_9FUNG</name>
<evidence type="ECO:0000313" key="1">
    <source>
        <dbReference type="EMBL" id="KAJ2812750.1"/>
    </source>
</evidence>
<evidence type="ECO:0000313" key="2">
    <source>
        <dbReference type="Proteomes" id="UP001140096"/>
    </source>
</evidence>
<comment type="caution">
    <text evidence="1">The sequence shown here is derived from an EMBL/GenBank/DDBJ whole genome shotgun (WGS) entry which is preliminary data.</text>
</comment>
<gene>
    <name evidence="1" type="primary">ANAPC7</name>
    <name evidence="1" type="ORF">H4S07_001179</name>
</gene>
<sequence length="509" mass="53625">MSAVQSVILEINELLACDLSESALQLAELECRPRLHDASLSGSERLLLMRALASSLQAQQQHRAALRTTADFVAAARGQLAAAEVEEAARWMADMRWALGEHDLCGAQLRQIPRAHRSTRDWARMARCAAALGQDADAAEFFGEVLRTQPNAGEALAQAERSGQQAEEGHEGVAAWARAQALIRRFDYAAAAQELRRMGRRHGGSAALVAQQATCHAQLGDDRRARALFARAAAMDAGLFAGMGAYAAVLARGGDAAGVYALGRRLLRADSGRAEGWVAMARFLALAGRAQDALAVAWKAQALAPRLSDAWLAEAAAQAAAGAHEDAAAAALRAHALGASAMTYAAAVDALVRAGRLKDAFVYAREAAERMPRLPQALAMVGGVLAHSPESHAKAEALLRAALAADCRCADAVGALAALLVAQARVDEAVALIADHLPVIPSADMHARYADVLTLANQLPAAAAAYAAALDLNPDCARARAGFDRVDRLLQPPAAQESGEEEEDEEDYE</sequence>
<reference evidence="1" key="1">
    <citation type="submission" date="2022-07" db="EMBL/GenBank/DDBJ databases">
        <title>Phylogenomic reconstructions and comparative analyses of Kickxellomycotina fungi.</title>
        <authorList>
            <person name="Reynolds N.K."/>
            <person name="Stajich J.E."/>
            <person name="Barry K."/>
            <person name="Grigoriev I.V."/>
            <person name="Crous P."/>
            <person name="Smith M.E."/>
        </authorList>
    </citation>
    <scope>NUCLEOTIDE SEQUENCE</scope>
    <source>
        <strain evidence="1">CBS 102833</strain>
    </source>
</reference>
<organism evidence="1 2">
    <name type="scientific">Coemansia furcata</name>
    <dbReference type="NCBI Taxonomy" id="417177"/>
    <lineage>
        <taxon>Eukaryota</taxon>
        <taxon>Fungi</taxon>
        <taxon>Fungi incertae sedis</taxon>
        <taxon>Zoopagomycota</taxon>
        <taxon>Kickxellomycotina</taxon>
        <taxon>Kickxellomycetes</taxon>
        <taxon>Kickxellales</taxon>
        <taxon>Kickxellaceae</taxon>
        <taxon>Coemansia</taxon>
    </lineage>
</organism>
<dbReference type="EMBL" id="JANBUP010000162">
    <property type="protein sequence ID" value="KAJ2812750.1"/>
    <property type="molecule type" value="Genomic_DNA"/>
</dbReference>
<protein>
    <submittedName>
        <fullName evidence="1">Anaphase promoting complex subunit 7</fullName>
    </submittedName>
</protein>
<proteinExistence type="predicted"/>
<keyword evidence="2" id="KW-1185">Reference proteome</keyword>